<keyword evidence="5" id="KW-1185">Reference proteome</keyword>
<evidence type="ECO:0000313" key="4">
    <source>
        <dbReference type="EMBL" id="MBW6531287.1"/>
    </source>
</evidence>
<dbReference type="RefSeq" id="WP_219748691.1">
    <property type="nucleotide sequence ID" value="NZ_JAHXZN010000003.1"/>
</dbReference>
<comment type="caution">
    <text evidence="4">The sequence shown here is derived from an EMBL/GenBank/DDBJ whole genome shotgun (WGS) entry which is preliminary data.</text>
</comment>
<dbReference type="EMBL" id="JAHXZN010000003">
    <property type="protein sequence ID" value="MBW6531287.1"/>
    <property type="molecule type" value="Genomic_DNA"/>
</dbReference>
<dbReference type="InterPro" id="IPR011006">
    <property type="entry name" value="CheY-like_superfamily"/>
</dbReference>
<proteinExistence type="predicted"/>
<dbReference type="Gene3D" id="3.40.50.2300">
    <property type="match status" value="1"/>
</dbReference>
<protein>
    <submittedName>
        <fullName evidence="4">Response regulator</fullName>
    </submittedName>
</protein>
<feature type="modified residue" description="4-aspartylphosphate" evidence="2">
    <location>
        <position position="59"/>
    </location>
</feature>
<dbReference type="SUPFAM" id="SSF52172">
    <property type="entry name" value="CheY-like"/>
    <property type="match status" value="1"/>
</dbReference>
<evidence type="ECO:0000259" key="3">
    <source>
        <dbReference type="PROSITE" id="PS50110"/>
    </source>
</evidence>
<dbReference type="PANTHER" id="PTHR44591">
    <property type="entry name" value="STRESS RESPONSE REGULATOR PROTEIN 1"/>
    <property type="match status" value="1"/>
</dbReference>
<dbReference type="Pfam" id="PF00072">
    <property type="entry name" value="Response_reg"/>
    <property type="match status" value="1"/>
</dbReference>
<keyword evidence="1 2" id="KW-0597">Phosphoprotein</keyword>
<sequence length="124" mass="12821">MTALAGLRVLVVEDEYLLARQLERALQRDGADVVAVAPSVAAALAALAAGALPDVAVLDLNLAGEKAYPVAAALRAAAVPFAFASGYDADDRDPAFADAPHLNKPLTMATLRRCLERLTGRAPG</sequence>
<dbReference type="SMART" id="SM00448">
    <property type="entry name" value="REC"/>
    <property type="match status" value="1"/>
</dbReference>
<evidence type="ECO:0000256" key="2">
    <source>
        <dbReference type="PROSITE-ProRule" id="PRU00169"/>
    </source>
</evidence>
<dbReference type="InterPro" id="IPR050595">
    <property type="entry name" value="Bact_response_regulator"/>
</dbReference>
<dbReference type="PROSITE" id="PS50110">
    <property type="entry name" value="RESPONSE_REGULATORY"/>
    <property type="match status" value="1"/>
</dbReference>
<accession>A0ABS7BNT6</accession>
<organism evidence="4 5">
    <name type="scientific">Sphingomonas citri</name>
    <dbReference type="NCBI Taxonomy" id="2862499"/>
    <lineage>
        <taxon>Bacteria</taxon>
        <taxon>Pseudomonadati</taxon>
        <taxon>Pseudomonadota</taxon>
        <taxon>Alphaproteobacteria</taxon>
        <taxon>Sphingomonadales</taxon>
        <taxon>Sphingomonadaceae</taxon>
        <taxon>Sphingomonas</taxon>
    </lineage>
</organism>
<evidence type="ECO:0000256" key="1">
    <source>
        <dbReference type="ARBA" id="ARBA00022553"/>
    </source>
</evidence>
<reference evidence="4 5" key="1">
    <citation type="submission" date="2021-07" db="EMBL/GenBank/DDBJ databases">
        <title>Sphingomonas sp.</title>
        <authorList>
            <person name="Feng G."/>
            <person name="Li J."/>
            <person name="Pan M."/>
        </authorList>
    </citation>
    <scope>NUCLEOTIDE SEQUENCE [LARGE SCALE GENOMIC DNA]</scope>
    <source>
        <strain evidence="4 5">RRHST34</strain>
    </source>
</reference>
<dbReference type="Proteomes" id="UP000759103">
    <property type="component" value="Unassembled WGS sequence"/>
</dbReference>
<gene>
    <name evidence="4" type="ORF">KZ820_11130</name>
</gene>
<name>A0ABS7BNT6_9SPHN</name>
<feature type="domain" description="Response regulatory" evidence="3">
    <location>
        <begin position="8"/>
        <end position="119"/>
    </location>
</feature>
<dbReference type="PANTHER" id="PTHR44591:SF24">
    <property type="entry name" value="PROTEIN-GLUTAMATE METHYLESTERASE_PROTEIN-GLUTAMINE GLUTAMINASE 1"/>
    <property type="match status" value="1"/>
</dbReference>
<dbReference type="InterPro" id="IPR001789">
    <property type="entry name" value="Sig_transdc_resp-reg_receiver"/>
</dbReference>
<evidence type="ECO:0000313" key="5">
    <source>
        <dbReference type="Proteomes" id="UP000759103"/>
    </source>
</evidence>